<name>A0A4Y2VCP3_ARAVE</name>
<feature type="compositionally biased region" description="Basic and acidic residues" evidence="1">
    <location>
        <begin position="11"/>
        <end position="21"/>
    </location>
</feature>
<reference evidence="2 3" key="1">
    <citation type="journal article" date="2019" name="Sci. Rep.">
        <title>Orb-weaving spider Araneus ventricosus genome elucidates the spidroin gene catalogue.</title>
        <authorList>
            <person name="Kono N."/>
            <person name="Nakamura H."/>
            <person name="Ohtoshi R."/>
            <person name="Moran D.A.P."/>
            <person name="Shinohara A."/>
            <person name="Yoshida Y."/>
            <person name="Fujiwara M."/>
            <person name="Mori M."/>
            <person name="Tomita M."/>
            <person name="Arakawa K."/>
        </authorList>
    </citation>
    <scope>NUCLEOTIDE SEQUENCE [LARGE SCALE GENOMIC DNA]</scope>
</reference>
<keyword evidence="3" id="KW-1185">Reference proteome</keyword>
<proteinExistence type="predicted"/>
<dbReference type="EMBL" id="BGPR01045456">
    <property type="protein sequence ID" value="GBO22361.1"/>
    <property type="molecule type" value="Genomic_DNA"/>
</dbReference>
<feature type="region of interest" description="Disordered" evidence="1">
    <location>
        <begin position="1"/>
        <end position="38"/>
    </location>
</feature>
<dbReference type="AlphaFoldDB" id="A0A4Y2VCP3"/>
<accession>A0A4Y2VCP3</accession>
<organism evidence="2 3">
    <name type="scientific">Araneus ventricosus</name>
    <name type="common">Orbweaver spider</name>
    <name type="synonym">Epeira ventricosa</name>
    <dbReference type="NCBI Taxonomy" id="182803"/>
    <lineage>
        <taxon>Eukaryota</taxon>
        <taxon>Metazoa</taxon>
        <taxon>Ecdysozoa</taxon>
        <taxon>Arthropoda</taxon>
        <taxon>Chelicerata</taxon>
        <taxon>Arachnida</taxon>
        <taxon>Araneae</taxon>
        <taxon>Araneomorphae</taxon>
        <taxon>Entelegynae</taxon>
        <taxon>Araneoidea</taxon>
        <taxon>Araneidae</taxon>
        <taxon>Araneus</taxon>
    </lineage>
</organism>
<evidence type="ECO:0000313" key="2">
    <source>
        <dbReference type="EMBL" id="GBO22361.1"/>
    </source>
</evidence>
<protein>
    <submittedName>
        <fullName evidence="2">Uncharacterized protein</fullName>
    </submittedName>
</protein>
<comment type="caution">
    <text evidence="2">The sequence shown here is derived from an EMBL/GenBank/DDBJ whole genome shotgun (WGS) entry which is preliminary data.</text>
</comment>
<evidence type="ECO:0000313" key="3">
    <source>
        <dbReference type="Proteomes" id="UP000499080"/>
    </source>
</evidence>
<gene>
    <name evidence="2" type="ORF">AVEN_152536_1</name>
</gene>
<sequence length="90" mass="10157">MPSFEATRGLFWDEPRNFESRSDDEDDTRAGTPSPSFRTIPAEGRFALAYDLTCSRPPCTSDLQWDMVLNLEPSTPEAKNLPPFHRGPNV</sequence>
<evidence type="ECO:0000256" key="1">
    <source>
        <dbReference type="SAM" id="MobiDB-lite"/>
    </source>
</evidence>
<dbReference type="Proteomes" id="UP000499080">
    <property type="component" value="Unassembled WGS sequence"/>
</dbReference>